<dbReference type="SUPFAM" id="SSF55073">
    <property type="entry name" value="Nucleotide cyclase"/>
    <property type="match status" value="1"/>
</dbReference>
<keyword evidence="15" id="KW-0548">Nucleotidyltransferase</keyword>
<dbReference type="SMART" id="SM00304">
    <property type="entry name" value="HAMP"/>
    <property type="match status" value="1"/>
</dbReference>
<dbReference type="EMBL" id="CBTK010000057">
    <property type="protein sequence ID" value="CDH44070.1"/>
    <property type="molecule type" value="Genomic_DNA"/>
</dbReference>
<dbReference type="GO" id="GO:0071732">
    <property type="term" value="P:cellular response to nitric oxide"/>
    <property type="evidence" value="ECO:0007669"/>
    <property type="project" value="UniProtKB-ARBA"/>
</dbReference>
<dbReference type="GO" id="GO:0005886">
    <property type="term" value="C:plasma membrane"/>
    <property type="evidence" value="ECO:0007669"/>
    <property type="project" value="UniProtKB-SubCell"/>
</dbReference>
<keyword evidence="8 10" id="KW-0472">Membrane</keyword>
<dbReference type="Gene3D" id="6.10.340.10">
    <property type="match status" value="1"/>
</dbReference>
<dbReference type="PANTHER" id="PTHR44757:SF2">
    <property type="entry name" value="BIOFILM ARCHITECTURE MAINTENANCE PROTEIN MBAA"/>
    <property type="match status" value="1"/>
</dbReference>
<evidence type="ECO:0000256" key="5">
    <source>
        <dbReference type="ARBA" id="ARBA00022636"/>
    </source>
</evidence>
<dbReference type="GO" id="GO:0016779">
    <property type="term" value="F:nucleotidyltransferase activity"/>
    <property type="evidence" value="ECO:0007669"/>
    <property type="project" value="UniProtKB-KW"/>
</dbReference>
<feature type="domain" description="HAMP" evidence="13">
    <location>
        <begin position="308"/>
        <end position="360"/>
    </location>
</feature>
<evidence type="ECO:0000313" key="15">
    <source>
        <dbReference type="EMBL" id="CDH44070.1"/>
    </source>
</evidence>
<dbReference type="RefSeq" id="WP_051497421.1">
    <property type="nucleotide sequence ID" value="NZ_CBTK010000057.1"/>
</dbReference>
<feature type="domain" description="GGDEF" evidence="14">
    <location>
        <begin position="721"/>
        <end position="853"/>
    </location>
</feature>
<evidence type="ECO:0000256" key="4">
    <source>
        <dbReference type="ARBA" id="ARBA00022475"/>
    </source>
</evidence>
<dbReference type="InterPro" id="IPR000014">
    <property type="entry name" value="PAS"/>
</dbReference>
<dbReference type="PANTHER" id="PTHR44757">
    <property type="entry name" value="DIGUANYLATE CYCLASE DGCP"/>
    <property type="match status" value="1"/>
</dbReference>
<dbReference type="InterPro" id="IPR029787">
    <property type="entry name" value="Nucleotide_cyclase"/>
</dbReference>
<dbReference type="InterPro" id="IPR035965">
    <property type="entry name" value="PAS-like_dom_sf"/>
</dbReference>
<accession>A0A7U7G8X9</accession>
<keyword evidence="16" id="KW-1185">Reference proteome</keyword>
<dbReference type="OrthoDB" id="9176779at2"/>
<dbReference type="InterPro" id="IPR043128">
    <property type="entry name" value="Rev_trsase/Diguanyl_cyclase"/>
</dbReference>
<gene>
    <name evidence="15" type="ORF">BN874_150003</name>
</gene>
<dbReference type="SMART" id="SM00052">
    <property type="entry name" value="EAL"/>
    <property type="match status" value="1"/>
</dbReference>
<dbReference type="Gene3D" id="3.20.20.450">
    <property type="entry name" value="EAL domain"/>
    <property type="match status" value="1"/>
</dbReference>
<comment type="subcellular location">
    <subcellularLocation>
        <location evidence="2">Cell membrane</location>
        <topology evidence="2">Multi-pass membrane protein</topology>
    </subcellularLocation>
</comment>
<dbReference type="NCBIfam" id="TIGR00254">
    <property type="entry name" value="GGDEF"/>
    <property type="match status" value="1"/>
</dbReference>
<dbReference type="InterPro" id="IPR000700">
    <property type="entry name" value="PAS-assoc_C"/>
</dbReference>
<dbReference type="Pfam" id="PF00563">
    <property type="entry name" value="EAL"/>
    <property type="match status" value="1"/>
</dbReference>
<keyword evidence="15" id="KW-0808">Transferase</keyword>
<dbReference type="CDD" id="cd01949">
    <property type="entry name" value="GGDEF"/>
    <property type="match status" value="1"/>
</dbReference>
<dbReference type="GO" id="GO:0071111">
    <property type="term" value="F:cyclic-guanylate-specific phosphodiesterase activity"/>
    <property type="evidence" value="ECO:0007669"/>
    <property type="project" value="UniProtKB-EC"/>
</dbReference>
<dbReference type="InterPro" id="IPR033479">
    <property type="entry name" value="dCache_1"/>
</dbReference>
<dbReference type="InterPro" id="IPR003660">
    <property type="entry name" value="HAMP_dom"/>
</dbReference>
<dbReference type="CDD" id="cd01948">
    <property type="entry name" value="EAL"/>
    <property type="match status" value="1"/>
</dbReference>
<keyword evidence="7 10" id="KW-1133">Transmembrane helix</keyword>
<evidence type="ECO:0000256" key="2">
    <source>
        <dbReference type="ARBA" id="ARBA00004651"/>
    </source>
</evidence>
<comment type="cofactor">
    <cofactor evidence="1">
        <name>Mg(2+)</name>
        <dbReference type="ChEBI" id="CHEBI:18420"/>
    </cofactor>
</comment>
<dbReference type="AlphaFoldDB" id="A0A7U7G8X9"/>
<dbReference type="PROSITE" id="PS50113">
    <property type="entry name" value="PAC"/>
    <property type="match status" value="1"/>
</dbReference>
<feature type="transmembrane region" description="Helical" evidence="10">
    <location>
        <begin position="283"/>
        <end position="307"/>
    </location>
</feature>
<dbReference type="InterPro" id="IPR018771">
    <property type="entry name" value="PocR_dom"/>
</dbReference>
<dbReference type="PROSITE" id="PS50887">
    <property type="entry name" value="GGDEF"/>
    <property type="match status" value="1"/>
</dbReference>
<evidence type="ECO:0000259" key="14">
    <source>
        <dbReference type="PROSITE" id="PS50887"/>
    </source>
</evidence>
<evidence type="ECO:0000313" key="16">
    <source>
        <dbReference type="Proteomes" id="UP000019184"/>
    </source>
</evidence>
<keyword evidence="5" id="KW-0973">c-di-GMP</keyword>
<dbReference type="Pfam" id="PF08448">
    <property type="entry name" value="PAS_4"/>
    <property type="match status" value="1"/>
</dbReference>
<feature type="domain" description="EAL" evidence="12">
    <location>
        <begin position="862"/>
        <end position="1116"/>
    </location>
</feature>
<reference evidence="15 16" key="1">
    <citation type="journal article" date="2014" name="ISME J.">
        <title>Candidatus Competibacter-lineage genomes retrieved from metagenomes reveal functional metabolic diversity.</title>
        <authorList>
            <person name="McIlroy S.J."/>
            <person name="Albertsen M."/>
            <person name="Andresen E.K."/>
            <person name="Saunders A.M."/>
            <person name="Kristiansen R."/>
            <person name="Stokholm-Bjerregaard M."/>
            <person name="Nielsen K.L."/>
            <person name="Nielsen P.H."/>
        </authorList>
    </citation>
    <scope>NUCLEOTIDE SEQUENCE [LARGE SCALE GENOMIC DNA]</scope>
    <source>
        <strain evidence="15 16">Run_B_J11</strain>
    </source>
</reference>
<dbReference type="InterPro" id="IPR001610">
    <property type="entry name" value="PAC"/>
</dbReference>
<comment type="caution">
    <text evidence="15">The sequence shown here is derived from an EMBL/GenBank/DDBJ whole genome shotgun (WGS) entry which is preliminary data.</text>
</comment>
<name>A0A7U7G8X9_9GAMM</name>
<dbReference type="Pfam" id="PF10114">
    <property type="entry name" value="PocR"/>
    <property type="match status" value="1"/>
</dbReference>
<comment type="catalytic activity">
    <reaction evidence="9">
        <text>3',3'-c-di-GMP + H2O = 5'-phosphoguanylyl(3'-&gt;5')guanosine + H(+)</text>
        <dbReference type="Rhea" id="RHEA:24902"/>
        <dbReference type="ChEBI" id="CHEBI:15377"/>
        <dbReference type="ChEBI" id="CHEBI:15378"/>
        <dbReference type="ChEBI" id="CHEBI:58754"/>
        <dbReference type="ChEBI" id="CHEBI:58805"/>
        <dbReference type="EC" id="3.1.4.52"/>
    </reaction>
    <physiologicalReaction direction="left-to-right" evidence="9">
        <dbReference type="Rhea" id="RHEA:24903"/>
    </physiologicalReaction>
</comment>
<dbReference type="Gene3D" id="3.30.70.270">
    <property type="match status" value="1"/>
</dbReference>
<dbReference type="Pfam" id="PF02743">
    <property type="entry name" value="dCache_1"/>
    <property type="match status" value="1"/>
</dbReference>
<dbReference type="PROSITE" id="PS50883">
    <property type="entry name" value="EAL"/>
    <property type="match status" value="1"/>
</dbReference>
<dbReference type="EC" id="3.1.4.52" evidence="3"/>
<evidence type="ECO:0000259" key="11">
    <source>
        <dbReference type="PROSITE" id="PS50113"/>
    </source>
</evidence>
<dbReference type="InterPro" id="IPR013656">
    <property type="entry name" value="PAS_4"/>
</dbReference>
<dbReference type="InterPro" id="IPR000160">
    <property type="entry name" value="GGDEF_dom"/>
</dbReference>
<dbReference type="Proteomes" id="UP000019184">
    <property type="component" value="Unassembled WGS sequence"/>
</dbReference>
<feature type="transmembrane region" description="Helical" evidence="10">
    <location>
        <begin position="21"/>
        <end position="40"/>
    </location>
</feature>
<dbReference type="FunFam" id="3.30.70.270:FF:000001">
    <property type="entry name" value="Diguanylate cyclase domain protein"/>
    <property type="match status" value="1"/>
</dbReference>
<evidence type="ECO:0000256" key="8">
    <source>
        <dbReference type="ARBA" id="ARBA00023136"/>
    </source>
</evidence>
<evidence type="ECO:0000256" key="10">
    <source>
        <dbReference type="SAM" id="Phobius"/>
    </source>
</evidence>
<evidence type="ECO:0000256" key="7">
    <source>
        <dbReference type="ARBA" id="ARBA00022989"/>
    </source>
</evidence>
<dbReference type="NCBIfam" id="TIGR00229">
    <property type="entry name" value="sensory_box"/>
    <property type="match status" value="1"/>
</dbReference>
<dbReference type="InterPro" id="IPR035919">
    <property type="entry name" value="EAL_sf"/>
</dbReference>
<dbReference type="InterPro" id="IPR001633">
    <property type="entry name" value="EAL_dom"/>
</dbReference>
<sequence length="1121" mass="124705">MWLSKVVARTWPLRRWLALRFVLVAALPLIAVAGLVWLVLAPQLRTDIEHRHQVLARAVAGQVETYLTGAQRQLGAVADLVRGLGYRPTPYWFGLLDAHVSTGASFEAIYLVDAADSVHSVGLPESQRGRREDLIGLDLSQRDFLRQARAHHTAIWSETFLSAVTGRLAVALAVPVMEQVIIGEIAIEPLSAFIDRLPGESGRLTLLDHHGQIVADSRQALSGQQLNLSYLPIVSDALRGHFAIHNFEFGNEAVIGTTVEVPQTGWIVLVTQPRRQALQQIVITLWVMAVGAGIALLLAIAAGWTLARDFSRRFDRYTDLAHAVAHGDYDRSCPPSHIAEFTDLANDLQRMSLAIREREQALVTSETRFRDLSTMASDWFWEQDEQFRFTSFSSGLAQAHLIFAEMLGKTRWELSTSLRSEQWAVHRAVLEAHQPFRDFEYCYTDPSGEHWINVNGQPLFNETGHFVGYRGTGRDITERKRMEEELASRIIALTRPLDEGDGIEFAELFNLEDIQTLQDLFAQATGVASIITHTDGVPITRPSNFRRLCDSLIRCTAKGLKNCYQSDAIIGRNNPAGPTVQPCLSGGLWDAGASITVGGRHIANWLIGQVRDQTQDDKKMLEYAREIGIDEKDFLAAFNEVPTMPREQFERVAQALFALAKQLSTLAYQNVQQARFITERQRTEQRIEHLAYYDALTNLPNRMLLAQRAELALAMAARQRTGLAVLFLDLDRFKDVNDSLGHAEGDALLIQVAARLQEQTRETDTVCRLGGDEFVLLLPDTNQEGALQVADKVLMAFRQPFPLAGHHLRVTVSVGIALYPHDGQNVNDLLKNADAALYQAKQDGRNTRSFYASEMNVATFERLVLESELRKAIAAGQLRAYYQLKIRLSDSQVVGAEALVRWLHPDHGLIPPGRFIPLAEASDLIVELGDWMLEEVCRQLAAWRSVRLLPLTIAVNLAARHFRDAGLVVRIQGLLTAHNLPPQTLELELTESSLLEAGPQTVETLLALERLGVGLAIDDFGTGYSSLSYLKRLPLTALKIDQSFVRDLVTDSDDRILAATIVALGHSLGLKVVAEGVETDEQRRILLDQGCDLAQGYFFGRPVPAEEFSAGLRREGTFGTD</sequence>
<organism evidence="15 16">
    <name type="scientific">Candidatus Contendobacter odensis Run_B_J11</name>
    <dbReference type="NCBI Taxonomy" id="1400861"/>
    <lineage>
        <taxon>Bacteria</taxon>
        <taxon>Pseudomonadati</taxon>
        <taxon>Pseudomonadota</taxon>
        <taxon>Gammaproteobacteria</taxon>
        <taxon>Candidatus Competibacteraceae</taxon>
        <taxon>Candidatus Contendibacter</taxon>
    </lineage>
</organism>
<evidence type="ECO:0000259" key="12">
    <source>
        <dbReference type="PROSITE" id="PS50883"/>
    </source>
</evidence>
<evidence type="ECO:0000259" key="13">
    <source>
        <dbReference type="PROSITE" id="PS50885"/>
    </source>
</evidence>
<dbReference type="Gene3D" id="3.30.450.20">
    <property type="entry name" value="PAS domain"/>
    <property type="match status" value="2"/>
</dbReference>
<dbReference type="SUPFAM" id="SSF141868">
    <property type="entry name" value="EAL domain-like"/>
    <property type="match status" value="1"/>
</dbReference>
<evidence type="ECO:0000256" key="3">
    <source>
        <dbReference type="ARBA" id="ARBA00012282"/>
    </source>
</evidence>
<dbReference type="SMART" id="SM00267">
    <property type="entry name" value="GGDEF"/>
    <property type="match status" value="1"/>
</dbReference>
<dbReference type="PROSITE" id="PS50885">
    <property type="entry name" value="HAMP"/>
    <property type="match status" value="1"/>
</dbReference>
<keyword evidence="6 10" id="KW-0812">Transmembrane</keyword>
<dbReference type="InterPro" id="IPR052155">
    <property type="entry name" value="Biofilm_reg_signaling"/>
</dbReference>
<evidence type="ECO:0000256" key="6">
    <source>
        <dbReference type="ARBA" id="ARBA00022692"/>
    </source>
</evidence>
<dbReference type="Pfam" id="PF00990">
    <property type="entry name" value="GGDEF"/>
    <property type="match status" value="1"/>
</dbReference>
<dbReference type="SUPFAM" id="SSF55785">
    <property type="entry name" value="PYP-like sensor domain (PAS domain)"/>
    <property type="match status" value="1"/>
</dbReference>
<dbReference type="SMART" id="SM00086">
    <property type="entry name" value="PAC"/>
    <property type="match status" value="1"/>
</dbReference>
<dbReference type="GO" id="GO:0007165">
    <property type="term" value="P:signal transduction"/>
    <property type="evidence" value="ECO:0007669"/>
    <property type="project" value="InterPro"/>
</dbReference>
<keyword evidence="4" id="KW-1003">Cell membrane</keyword>
<feature type="domain" description="PAC" evidence="11">
    <location>
        <begin position="437"/>
        <end position="488"/>
    </location>
</feature>
<proteinExistence type="predicted"/>
<evidence type="ECO:0000256" key="1">
    <source>
        <dbReference type="ARBA" id="ARBA00001946"/>
    </source>
</evidence>
<evidence type="ECO:0000256" key="9">
    <source>
        <dbReference type="ARBA" id="ARBA00051114"/>
    </source>
</evidence>
<protein>
    <recommendedName>
        <fullName evidence="3">cyclic-guanylate-specific phosphodiesterase</fullName>
        <ecNumber evidence="3">3.1.4.52</ecNumber>
    </recommendedName>
</protein>
<dbReference type="FunFam" id="3.20.20.450:FF:000001">
    <property type="entry name" value="Cyclic di-GMP phosphodiesterase yahA"/>
    <property type="match status" value="1"/>
</dbReference>